<protein>
    <recommendedName>
        <fullName evidence="6">Osiris 2</fullName>
    </recommendedName>
</protein>
<evidence type="ECO:0008006" key="6">
    <source>
        <dbReference type="Google" id="ProtNLM"/>
    </source>
</evidence>
<evidence type="ECO:0000313" key="4">
    <source>
        <dbReference type="EMBL" id="KAL3268017.1"/>
    </source>
</evidence>
<keyword evidence="5" id="KW-1185">Reference proteome</keyword>
<keyword evidence="2" id="KW-0812">Transmembrane</keyword>
<dbReference type="InterPro" id="IPR012464">
    <property type="entry name" value="DUF1676"/>
</dbReference>
<feature type="region of interest" description="Disordered" evidence="1">
    <location>
        <begin position="322"/>
        <end position="341"/>
    </location>
</feature>
<dbReference type="PANTHER" id="PTHR21879">
    <property type="entry name" value="FI03362P-RELATED-RELATED"/>
    <property type="match status" value="1"/>
</dbReference>
<feature type="transmembrane region" description="Helical" evidence="2">
    <location>
        <begin position="199"/>
        <end position="218"/>
    </location>
</feature>
<evidence type="ECO:0000256" key="1">
    <source>
        <dbReference type="SAM" id="MobiDB-lite"/>
    </source>
</evidence>
<organism evidence="4 5">
    <name type="scientific">Cryptolaemus montrouzieri</name>
    <dbReference type="NCBI Taxonomy" id="559131"/>
    <lineage>
        <taxon>Eukaryota</taxon>
        <taxon>Metazoa</taxon>
        <taxon>Ecdysozoa</taxon>
        <taxon>Arthropoda</taxon>
        <taxon>Hexapoda</taxon>
        <taxon>Insecta</taxon>
        <taxon>Pterygota</taxon>
        <taxon>Neoptera</taxon>
        <taxon>Endopterygota</taxon>
        <taxon>Coleoptera</taxon>
        <taxon>Polyphaga</taxon>
        <taxon>Cucujiformia</taxon>
        <taxon>Coccinelloidea</taxon>
        <taxon>Coccinellidae</taxon>
        <taxon>Scymninae</taxon>
        <taxon>Scymnini</taxon>
        <taxon>Cryptolaemus</taxon>
    </lineage>
</organism>
<dbReference type="Proteomes" id="UP001516400">
    <property type="component" value="Unassembled WGS sequence"/>
</dbReference>
<feature type="transmembrane region" description="Helical" evidence="2">
    <location>
        <begin position="230"/>
        <end position="247"/>
    </location>
</feature>
<dbReference type="EMBL" id="JABFTP020000021">
    <property type="protein sequence ID" value="KAL3268017.1"/>
    <property type="molecule type" value="Genomic_DNA"/>
</dbReference>
<reference evidence="4 5" key="1">
    <citation type="journal article" date="2021" name="BMC Biol.">
        <title>Horizontally acquired antibacterial genes associated with adaptive radiation of ladybird beetles.</title>
        <authorList>
            <person name="Li H.S."/>
            <person name="Tang X.F."/>
            <person name="Huang Y.H."/>
            <person name="Xu Z.Y."/>
            <person name="Chen M.L."/>
            <person name="Du X.Y."/>
            <person name="Qiu B.Y."/>
            <person name="Chen P.T."/>
            <person name="Zhang W."/>
            <person name="Slipinski A."/>
            <person name="Escalona H.E."/>
            <person name="Waterhouse R.M."/>
            <person name="Zwick A."/>
            <person name="Pang H."/>
        </authorList>
    </citation>
    <scope>NUCLEOTIDE SEQUENCE [LARGE SCALE GENOMIC DNA]</scope>
    <source>
        <strain evidence="4">SYSU2018</strain>
    </source>
</reference>
<keyword evidence="2" id="KW-0472">Membrane</keyword>
<accession>A0ABD2MP07</accession>
<evidence type="ECO:0000313" key="5">
    <source>
        <dbReference type="Proteomes" id="UP001516400"/>
    </source>
</evidence>
<keyword evidence="3" id="KW-0732">Signal</keyword>
<proteinExistence type="predicted"/>
<evidence type="ECO:0000256" key="3">
    <source>
        <dbReference type="SAM" id="SignalP"/>
    </source>
</evidence>
<gene>
    <name evidence="4" type="ORF">HHI36_007150</name>
</gene>
<feature type="chain" id="PRO_5044786080" description="Osiris 2" evidence="3">
    <location>
        <begin position="21"/>
        <end position="341"/>
    </location>
</feature>
<dbReference type="AlphaFoldDB" id="A0ABD2MP07"/>
<dbReference type="PANTHER" id="PTHR21879:SF10">
    <property type="entry name" value="LP14110P"/>
    <property type="match status" value="1"/>
</dbReference>
<sequence length="341" mass="38515">MMLWVTKWILLLSVGSLVNLQSLGPRQHESQGEPRIYEGADDRQGRGLLDWIGLGTGADTDPYQARTNANCISGDLAECFKSRALSAFEEFFSKPLYELSENARIRMMPSSQLRQLADEPFEFSEAPRSEDSEWDQLVKFASRKVEKFMKSTGIELDFSNEVTEQGRYSPRFVDEIVDEIDLIEDKKDSFFKRKQLKKLFIPLLLVLKIFKLKLLLFLPLILGLASFKKFLGFLAILVPGLIAFFKFCKPAIHSNFGNGGNFYPGPHYSPAGIAFQPHFKESSQYSGDSFFNGHHSAGVNFRDDNNAQQLAYSGWNQYRSSGKNIDAEGESSSKKSILPDS</sequence>
<keyword evidence="2" id="KW-1133">Transmembrane helix</keyword>
<evidence type="ECO:0000256" key="2">
    <source>
        <dbReference type="SAM" id="Phobius"/>
    </source>
</evidence>
<feature type="signal peptide" evidence="3">
    <location>
        <begin position="1"/>
        <end position="20"/>
    </location>
</feature>
<name>A0ABD2MP07_9CUCU</name>
<comment type="caution">
    <text evidence="4">The sequence shown here is derived from an EMBL/GenBank/DDBJ whole genome shotgun (WGS) entry which is preliminary data.</text>
</comment>
<dbReference type="Pfam" id="PF07898">
    <property type="entry name" value="DUF1676"/>
    <property type="match status" value="1"/>
</dbReference>